<name>A0ABT2HR93_9MICC</name>
<dbReference type="EMBL" id="JALXMO010000018">
    <property type="protein sequence ID" value="MCT1607212.1"/>
    <property type="molecule type" value="Genomic_DNA"/>
</dbReference>
<dbReference type="RefSeq" id="WP_260073203.1">
    <property type="nucleotide sequence ID" value="NZ_JALXMO010000018.1"/>
</dbReference>
<feature type="transmembrane region" description="Helical" evidence="1">
    <location>
        <begin position="58"/>
        <end position="81"/>
    </location>
</feature>
<keyword evidence="1" id="KW-0472">Membrane</keyword>
<keyword evidence="1" id="KW-1133">Transmembrane helix</keyword>
<evidence type="ECO:0000313" key="2">
    <source>
        <dbReference type="EMBL" id="MCT1607212.1"/>
    </source>
</evidence>
<sequence>MGLMNTAITLVGVLLIMVGLRDMFHQLLHPPSHGSLSRGVFTVVWRMSRVMKHRLGTAVGPGAMVLVIVLWVQPAVAAIALEQLTRDIAQSCIDFNQYGETYYFREQHADLSLARYLPYTLEIRAAPGASTSPDVQLSGERFGFALQKLSEKLSHEFLSGNTPQEVFAAYTADHRAHQR</sequence>
<dbReference type="Proteomes" id="UP001205046">
    <property type="component" value="Unassembled WGS sequence"/>
</dbReference>
<keyword evidence="3" id="KW-1185">Reference proteome</keyword>
<accession>A0ABT2HR93</accession>
<reference evidence="2 3" key="1">
    <citation type="submission" date="2022-04" db="EMBL/GenBank/DDBJ databases">
        <title>Human microbiome associated bacterial genomes.</title>
        <authorList>
            <person name="Sandstrom S."/>
            <person name="Salamzade R."/>
            <person name="Kalan L.R."/>
        </authorList>
    </citation>
    <scope>NUCLEOTIDE SEQUENCE [LARGE SCALE GENOMIC DNA]</scope>
    <source>
        <strain evidence="3">p3-SID767</strain>
    </source>
</reference>
<proteinExistence type="predicted"/>
<protein>
    <submittedName>
        <fullName evidence="2">Uncharacterized protein</fullName>
    </submittedName>
</protein>
<organism evidence="2 3">
    <name type="scientific">Nesterenkonia massiliensis</name>
    <dbReference type="NCBI Taxonomy" id="1232429"/>
    <lineage>
        <taxon>Bacteria</taxon>
        <taxon>Bacillati</taxon>
        <taxon>Actinomycetota</taxon>
        <taxon>Actinomycetes</taxon>
        <taxon>Micrococcales</taxon>
        <taxon>Micrococcaceae</taxon>
        <taxon>Nesterenkonia</taxon>
    </lineage>
</organism>
<gene>
    <name evidence="2" type="ORF">M3B43_07700</name>
</gene>
<evidence type="ECO:0000256" key="1">
    <source>
        <dbReference type="SAM" id="Phobius"/>
    </source>
</evidence>
<keyword evidence="1" id="KW-0812">Transmembrane</keyword>
<evidence type="ECO:0000313" key="3">
    <source>
        <dbReference type="Proteomes" id="UP001205046"/>
    </source>
</evidence>
<comment type="caution">
    <text evidence="2">The sequence shown here is derived from an EMBL/GenBank/DDBJ whole genome shotgun (WGS) entry which is preliminary data.</text>
</comment>